<proteinExistence type="predicted"/>
<protein>
    <submittedName>
        <fullName evidence="2">Uncharacterized protein</fullName>
    </submittedName>
</protein>
<name>A0AAD7SBC2_9TELE</name>
<evidence type="ECO:0000256" key="1">
    <source>
        <dbReference type="SAM" id="MobiDB-lite"/>
    </source>
</evidence>
<evidence type="ECO:0000313" key="3">
    <source>
        <dbReference type="Proteomes" id="UP001221898"/>
    </source>
</evidence>
<dbReference type="EMBL" id="JAINUG010000092">
    <property type="protein sequence ID" value="KAJ8398196.1"/>
    <property type="molecule type" value="Genomic_DNA"/>
</dbReference>
<organism evidence="2 3">
    <name type="scientific">Aldrovandia affinis</name>
    <dbReference type="NCBI Taxonomy" id="143900"/>
    <lineage>
        <taxon>Eukaryota</taxon>
        <taxon>Metazoa</taxon>
        <taxon>Chordata</taxon>
        <taxon>Craniata</taxon>
        <taxon>Vertebrata</taxon>
        <taxon>Euteleostomi</taxon>
        <taxon>Actinopterygii</taxon>
        <taxon>Neopterygii</taxon>
        <taxon>Teleostei</taxon>
        <taxon>Notacanthiformes</taxon>
        <taxon>Halosauridae</taxon>
        <taxon>Aldrovandia</taxon>
    </lineage>
</organism>
<feature type="region of interest" description="Disordered" evidence="1">
    <location>
        <begin position="41"/>
        <end position="62"/>
    </location>
</feature>
<reference evidence="2" key="1">
    <citation type="journal article" date="2023" name="Science">
        <title>Genome structures resolve the early diversification of teleost fishes.</title>
        <authorList>
            <person name="Parey E."/>
            <person name="Louis A."/>
            <person name="Montfort J."/>
            <person name="Bouchez O."/>
            <person name="Roques C."/>
            <person name="Iampietro C."/>
            <person name="Lluch J."/>
            <person name="Castinel A."/>
            <person name="Donnadieu C."/>
            <person name="Desvignes T."/>
            <person name="Floi Bucao C."/>
            <person name="Jouanno E."/>
            <person name="Wen M."/>
            <person name="Mejri S."/>
            <person name="Dirks R."/>
            <person name="Jansen H."/>
            <person name="Henkel C."/>
            <person name="Chen W.J."/>
            <person name="Zahm M."/>
            <person name="Cabau C."/>
            <person name="Klopp C."/>
            <person name="Thompson A.W."/>
            <person name="Robinson-Rechavi M."/>
            <person name="Braasch I."/>
            <person name="Lecointre G."/>
            <person name="Bobe J."/>
            <person name="Postlethwait J.H."/>
            <person name="Berthelot C."/>
            <person name="Roest Crollius H."/>
            <person name="Guiguen Y."/>
        </authorList>
    </citation>
    <scope>NUCLEOTIDE SEQUENCE</scope>
    <source>
        <strain evidence="2">NC1722</strain>
    </source>
</reference>
<dbReference type="AlphaFoldDB" id="A0AAD7SBC2"/>
<feature type="compositionally biased region" description="Gly residues" evidence="1">
    <location>
        <begin position="41"/>
        <end position="52"/>
    </location>
</feature>
<comment type="caution">
    <text evidence="2">The sequence shown here is derived from an EMBL/GenBank/DDBJ whole genome shotgun (WGS) entry which is preliminary data.</text>
</comment>
<dbReference type="Proteomes" id="UP001221898">
    <property type="component" value="Unassembled WGS sequence"/>
</dbReference>
<evidence type="ECO:0000313" key="2">
    <source>
        <dbReference type="EMBL" id="KAJ8398196.1"/>
    </source>
</evidence>
<gene>
    <name evidence="2" type="ORF">AAFF_G00430400</name>
</gene>
<feature type="region of interest" description="Disordered" evidence="1">
    <location>
        <begin position="1"/>
        <end position="23"/>
    </location>
</feature>
<accession>A0AAD7SBC2</accession>
<keyword evidence="3" id="KW-1185">Reference proteome</keyword>
<sequence>MGSSGHFQGRDGSSAGGARRDGKWLTDSLASTRTVISSAGGCPGAEYGGGGEGRGRIARPASEAEATVHTLGSDGVVGLAASMDKNEQGSLDLENIFSSNGLHILHLNIRSLLPKISEIRLLCRSRKAPVQAVVVVLQARTQVSTAVRNGGFPCGLFLEWSPRATQAAEQRVELNSPVTWELTEVVQQMATGRSLGDDGLLVDFYKHFWGCIMVALGWTSSTTESLSTVGLTDFYGAVLRAWRLLRPCREGGLERGSGLWEETIFYNPLIKSESLESATLQSWFTVVGVCRLAHLRQPGGCNSVTPQELAELMGVHSLRVLEKVLWNVQRALLGQMLEERNSHPLPLVKVTAAVGEWQEGGGKLSFSSPALGNFQDVKLYQVCMKVRSMRALQEVKQHQWQEEQGTQEMLGFR</sequence>